<evidence type="ECO:0000313" key="2">
    <source>
        <dbReference type="EMBL" id="MEE3719292.1"/>
    </source>
</evidence>
<name>A0AAW9PXP4_9CYAN</name>
<accession>A0AAW9PXP4</accession>
<dbReference type="AlphaFoldDB" id="A0AAW9PXP4"/>
<gene>
    <name evidence="2" type="ORF">V2H45_21340</name>
</gene>
<feature type="transmembrane region" description="Helical" evidence="1">
    <location>
        <begin position="79"/>
        <end position="98"/>
    </location>
</feature>
<keyword evidence="1" id="KW-0812">Transmembrane</keyword>
<protein>
    <submittedName>
        <fullName evidence="2">Uncharacterized protein</fullName>
    </submittedName>
</protein>
<dbReference type="EMBL" id="JAZBJZ010000123">
    <property type="protein sequence ID" value="MEE3719292.1"/>
    <property type="molecule type" value="Genomic_DNA"/>
</dbReference>
<dbReference type="Proteomes" id="UP001333818">
    <property type="component" value="Unassembled WGS sequence"/>
</dbReference>
<comment type="caution">
    <text evidence="2">The sequence shown here is derived from an EMBL/GenBank/DDBJ whole genome shotgun (WGS) entry which is preliminary data.</text>
</comment>
<proteinExistence type="predicted"/>
<keyword evidence="3" id="KW-1185">Reference proteome</keyword>
<keyword evidence="1" id="KW-1133">Transmembrane helix</keyword>
<feature type="transmembrane region" description="Helical" evidence="1">
    <location>
        <begin position="51"/>
        <end position="72"/>
    </location>
</feature>
<evidence type="ECO:0000256" key="1">
    <source>
        <dbReference type="SAM" id="Phobius"/>
    </source>
</evidence>
<sequence length="147" mass="16943">MAIKSQEKIINLWIVFLLGLLFHTDLGLMPLFHELSVAHSHSQALAEVDPIMWLMLGFFVLPMAAIIGTSLMESRRYRWVHFGLTVVYSLLNFSHLVADLMVQPIVWYQIVLMAILFAIGLLLNLVSFQWIKEWGHTHHHLGDKIRA</sequence>
<organism evidence="2 3">
    <name type="scientific">Tumidithrix elongata BACA0141</name>
    <dbReference type="NCBI Taxonomy" id="2716417"/>
    <lineage>
        <taxon>Bacteria</taxon>
        <taxon>Bacillati</taxon>
        <taxon>Cyanobacteriota</taxon>
        <taxon>Cyanophyceae</taxon>
        <taxon>Pseudanabaenales</taxon>
        <taxon>Pseudanabaenaceae</taxon>
        <taxon>Tumidithrix</taxon>
        <taxon>Tumidithrix elongata</taxon>
    </lineage>
</organism>
<feature type="transmembrane region" description="Helical" evidence="1">
    <location>
        <begin position="104"/>
        <end position="126"/>
    </location>
</feature>
<feature type="transmembrane region" description="Helical" evidence="1">
    <location>
        <begin position="12"/>
        <end position="31"/>
    </location>
</feature>
<dbReference type="RefSeq" id="WP_330485729.1">
    <property type="nucleotide sequence ID" value="NZ_JAZBJZ010000123.1"/>
</dbReference>
<reference evidence="2" key="1">
    <citation type="submission" date="2024-01" db="EMBL/GenBank/DDBJ databases">
        <title>Bank of Algae and Cyanobacteria of the Azores (BACA) strain genomes.</title>
        <authorList>
            <person name="Luz R."/>
            <person name="Cordeiro R."/>
            <person name="Fonseca A."/>
            <person name="Goncalves V."/>
        </authorList>
    </citation>
    <scope>NUCLEOTIDE SEQUENCE</scope>
    <source>
        <strain evidence="2">BACA0141</strain>
    </source>
</reference>
<evidence type="ECO:0000313" key="3">
    <source>
        <dbReference type="Proteomes" id="UP001333818"/>
    </source>
</evidence>
<keyword evidence="1" id="KW-0472">Membrane</keyword>